<sequence length="183" mass="18868">MFPARFVRRATLAASLSGALLSVTAAPSLASSPDRAERASSSDGHALLGLQQGDASTGDRQQLGLLSVQRRDGARQAQLLGAQQDAASGEQQQVGVLSSERRGTASQAQLLGAQQNGRSGDQQQLGLLQRQSRDGRAQDQLLGGQQRAADGREQQAGLASTSGPSASPGDQGRVLPMTLGASR</sequence>
<feature type="region of interest" description="Disordered" evidence="1">
    <location>
        <begin position="80"/>
        <end position="103"/>
    </location>
</feature>
<organism evidence="3 4">
    <name type="scientific">Marmoricola endophyticus</name>
    <dbReference type="NCBI Taxonomy" id="2040280"/>
    <lineage>
        <taxon>Bacteria</taxon>
        <taxon>Bacillati</taxon>
        <taxon>Actinomycetota</taxon>
        <taxon>Actinomycetes</taxon>
        <taxon>Propionibacteriales</taxon>
        <taxon>Nocardioidaceae</taxon>
        <taxon>Marmoricola</taxon>
    </lineage>
</organism>
<feature type="region of interest" description="Disordered" evidence="1">
    <location>
        <begin position="131"/>
        <end position="183"/>
    </location>
</feature>
<reference evidence="3" key="1">
    <citation type="journal article" date="2014" name="Int. J. Syst. Evol. Microbiol.">
        <title>Complete genome sequence of Corynebacterium casei LMG S-19264T (=DSM 44701T), isolated from a smear-ripened cheese.</title>
        <authorList>
            <consortium name="US DOE Joint Genome Institute (JGI-PGF)"/>
            <person name="Walter F."/>
            <person name="Albersmeier A."/>
            <person name="Kalinowski J."/>
            <person name="Ruckert C."/>
        </authorList>
    </citation>
    <scope>NUCLEOTIDE SEQUENCE</scope>
    <source>
        <strain evidence="3">CGMCC 1.16067</strain>
    </source>
</reference>
<comment type="caution">
    <text evidence="3">The sequence shown here is derived from an EMBL/GenBank/DDBJ whole genome shotgun (WGS) entry which is preliminary data.</text>
</comment>
<keyword evidence="4" id="KW-1185">Reference proteome</keyword>
<evidence type="ECO:0000313" key="4">
    <source>
        <dbReference type="Proteomes" id="UP000649179"/>
    </source>
</evidence>
<reference evidence="3" key="2">
    <citation type="submission" date="2020-09" db="EMBL/GenBank/DDBJ databases">
        <authorList>
            <person name="Sun Q."/>
            <person name="Zhou Y."/>
        </authorList>
    </citation>
    <scope>NUCLEOTIDE SEQUENCE</scope>
    <source>
        <strain evidence="3">CGMCC 1.16067</strain>
    </source>
</reference>
<protein>
    <submittedName>
        <fullName evidence="3">Uncharacterized protein</fullName>
    </submittedName>
</protein>
<dbReference type="EMBL" id="BMKQ01000001">
    <property type="protein sequence ID" value="GGF50052.1"/>
    <property type="molecule type" value="Genomic_DNA"/>
</dbReference>
<feature type="signal peptide" evidence="2">
    <location>
        <begin position="1"/>
        <end position="25"/>
    </location>
</feature>
<name>A0A917F5G9_9ACTN</name>
<evidence type="ECO:0000313" key="3">
    <source>
        <dbReference type="EMBL" id="GGF50052.1"/>
    </source>
</evidence>
<keyword evidence="2" id="KW-0732">Signal</keyword>
<dbReference type="AlphaFoldDB" id="A0A917F5G9"/>
<gene>
    <name evidence="3" type="ORF">GCM10011519_25040</name>
</gene>
<feature type="chain" id="PRO_5039389784" evidence="2">
    <location>
        <begin position="26"/>
        <end position="183"/>
    </location>
</feature>
<dbReference type="RefSeq" id="WP_188780071.1">
    <property type="nucleotide sequence ID" value="NZ_BMKQ01000001.1"/>
</dbReference>
<evidence type="ECO:0000256" key="1">
    <source>
        <dbReference type="SAM" id="MobiDB-lite"/>
    </source>
</evidence>
<accession>A0A917F5G9</accession>
<evidence type="ECO:0000256" key="2">
    <source>
        <dbReference type="SAM" id="SignalP"/>
    </source>
</evidence>
<proteinExistence type="predicted"/>
<dbReference type="Proteomes" id="UP000649179">
    <property type="component" value="Unassembled WGS sequence"/>
</dbReference>